<dbReference type="InterPro" id="IPR021911">
    <property type="entry name" value="ATAD3_N"/>
</dbReference>
<comment type="subcellular location">
    <subcellularLocation>
        <location evidence="1">Mitochondrion inner membrane</location>
    </subcellularLocation>
    <subcellularLocation>
        <location evidence="2">Mitochondrion matrix</location>
        <location evidence="2">Mitochondrion nucleoid</location>
    </subcellularLocation>
</comment>
<sequence>EAEARAEMERLNEDVRLRAMRARAHEARERLLAAISLAFDYAARGAMALLSDDPRTLATLVGAVVACVGGAFFAREAAVLARNLAEAYFGRPRLVRETSRIRAARFRHVQAAADAVAAEEAGFLDGVVLPADLRRRLVQLANATRNAKANRSPFRHMLLHGPPGTGKTLVAKRLAKATGLEYALMSGGDVGPLGPEGVTALHSLFRWSRTSSKGVLVFIDEAEAFLASRSNGRLTEHMRNALNAFLYQTGSPTSHFVLVLATNRASDLDEAVLDRTDEELYVGLPDLAARRHLVELYYDLYLRKLQRRGGRLAAVLRFLGGRPAPLDVGPGVDDAATLGAVAEQTEGFSGRAIEKLFVAVQSIAYGNDGRLDAATLRSVVDHKVREHARKRHM</sequence>
<name>F0Y3W1_AURAN</name>
<dbReference type="GO" id="GO:0005524">
    <property type="term" value="F:ATP binding"/>
    <property type="evidence" value="ECO:0007669"/>
    <property type="project" value="UniProtKB-KW"/>
</dbReference>
<dbReference type="GO" id="GO:0042645">
    <property type="term" value="C:mitochondrial nucleoid"/>
    <property type="evidence" value="ECO:0007669"/>
    <property type="project" value="UniProtKB-SubCell"/>
</dbReference>
<dbReference type="Pfam" id="PF00004">
    <property type="entry name" value="AAA"/>
    <property type="match status" value="1"/>
</dbReference>
<evidence type="ECO:0000313" key="12">
    <source>
        <dbReference type="Proteomes" id="UP000002729"/>
    </source>
</evidence>
<dbReference type="InterPro" id="IPR003593">
    <property type="entry name" value="AAA+_ATPase"/>
</dbReference>
<dbReference type="RefSeq" id="XP_009034738.1">
    <property type="nucleotide sequence ID" value="XM_009036490.1"/>
</dbReference>
<dbReference type="GO" id="GO:0016887">
    <property type="term" value="F:ATP hydrolysis activity"/>
    <property type="evidence" value="ECO:0007669"/>
    <property type="project" value="InterPro"/>
</dbReference>
<dbReference type="GO" id="GO:0005743">
    <property type="term" value="C:mitochondrial inner membrane"/>
    <property type="evidence" value="ECO:0007669"/>
    <property type="project" value="UniProtKB-SubCell"/>
</dbReference>
<evidence type="ECO:0000256" key="9">
    <source>
        <dbReference type="ARBA" id="ARBA00023271"/>
    </source>
</evidence>
<keyword evidence="9" id="KW-1135">Mitochondrion nucleoid</keyword>
<dbReference type="SMART" id="SM00382">
    <property type="entry name" value="AAA"/>
    <property type="match status" value="1"/>
</dbReference>
<dbReference type="Gene3D" id="3.40.50.300">
    <property type="entry name" value="P-loop containing nucleotide triphosphate hydrolases"/>
    <property type="match status" value="1"/>
</dbReference>
<feature type="non-terminal residue" evidence="11">
    <location>
        <position position="1"/>
    </location>
</feature>
<dbReference type="Proteomes" id="UP000002729">
    <property type="component" value="Unassembled WGS sequence"/>
</dbReference>
<dbReference type="PANTHER" id="PTHR23075:SF0">
    <property type="entry name" value="ATPASE FAMILY AAA DOMAIN-CONTAINING PROTEIN 3"/>
    <property type="match status" value="1"/>
</dbReference>
<accession>F0Y3W1</accession>
<dbReference type="KEGG" id="aaf:AURANDRAFT_2711"/>
<reference evidence="11 12" key="1">
    <citation type="journal article" date="2011" name="Proc. Natl. Acad. Sci. U.S.A.">
        <title>Niche of harmful alga Aureococcus anophagefferens revealed through ecogenomics.</title>
        <authorList>
            <person name="Gobler C.J."/>
            <person name="Berry D.L."/>
            <person name="Dyhrman S.T."/>
            <person name="Wilhelm S.W."/>
            <person name="Salamov A."/>
            <person name="Lobanov A.V."/>
            <person name="Zhang Y."/>
            <person name="Collier J.L."/>
            <person name="Wurch L.L."/>
            <person name="Kustka A.B."/>
            <person name="Dill B.D."/>
            <person name="Shah M."/>
            <person name="VerBerkmoes N.C."/>
            <person name="Kuo A."/>
            <person name="Terry A."/>
            <person name="Pangilinan J."/>
            <person name="Lindquist E.A."/>
            <person name="Lucas S."/>
            <person name="Paulsen I.T."/>
            <person name="Hattenrath-Lehmann T.K."/>
            <person name="Talmage S.C."/>
            <person name="Walker E.A."/>
            <person name="Koch F."/>
            <person name="Burson A.M."/>
            <person name="Marcoval M.A."/>
            <person name="Tang Y.Z."/>
            <person name="Lecleir G.R."/>
            <person name="Coyne K.J."/>
            <person name="Berg G.M."/>
            <person name="Bertrand E.M."/>
            <person name="Saito M.A."/>
            <person name="Gladyshev V.N."/>
            <person name="Grigoriev I.V."/>
        </authorList>
    </citation>
    <scope>NUCLEOTIDE SEQUENCE [LARGE SCALE GENOMIC DNA]</scope>
    <source>
        <strain evidence="12">CCMP 1984</strain>
    </source>
</reference>
<evidence type="ECO:0000313" key="11">
    <source>
        <dbReference type="EMBL" id="EGB10504.1"/>
    </source>
</evidence>
<dbReference type="AlphaFoldDB" id="F0Y3W1"/>
<keyword evidence="12" id="KW-1185">Reference proteome</keyword>
<keyword evidence="5" id="KW-0067">ATP-binding</keyword>
<evidence type="ECO:0000256" key="3">
    <source>
        <dbReference type="ARBA" id="ARBA00022741"/>
    </source>
</evidence>
<keyword evidence="3" id="KW-0547">Nucleotide-binding</keyword>
<dbReference type="SUPFAM" id="SSF52540">
    <property type="entry name" value="P-loop containing nucleoside triphosphate hydrolases"/>
    <property type="match status" value="1"/>
</dbReference>
<dbReference type="eggNOG" id="KOG0742">
    <property type="taxonomic scope" value="Eukaryota"/>
</dbReference>
<evidence type="ECO:0000256" key="4">
    <source>
        <dbReference type="ARBA" id="ARBA00022792"/>
    </source>
</evidence>
<keyword evidence="6" id="KW-0175">Coiled coil</keyword>
<feature type="domain" description="AAA+ ATPase" evidence="10">
    <location>
        <begin position="153"/>
        <end position="286"/>
    </location>
</feature>
<feature type="non-terminal residue" evidence="11">
    <location>
        <position position="393"/>
    </location>
</feature>
<evidence type="ECO:0000256" key="6">
    <source>
        <dbReference type="ARBA" id="ARBA00023054"/>
    </source>
</evidence>
<protein>
    <recommendedName>
        <fullName evidence="10">AAA+ ATPase domain-containing protein</fullName>
    </recommendedName>
</protein>
<dbReference type="PANTHER" id="PTHR23075">
    <property type="entry name" value="PUTATIVE ATP-ASE"/>
    <property type="match status" value="1"/>
</dbReference>
<evidence type="ECO:0000256" key="2">
    <source>
        <dbReference type="ARBA" id="ARBA00004436"/>
    </source>
</evidence>
<dbReference type="InParanoid" id="F0Y3W1"/>
<evidence type="ECO:0000256" key="7">
    <source>
        <dbReference type="ARBA" id="ARBA00023128"/>
    </source>
</evidence>
<dbReference type="InterPro" id="IPR003959">
    <property type="entry name" value="ATPase_AAA_core"/>
</dbReference>
<evidence type="ECO:0000259" key="10">
    <source>
        <dbReference type="SMART" id="SM00382"/>
    </source>
</evidence>
<dbReference type="Pfam" id="PF12037">
    <property type="entry name" value="ATAD3_N"/>
    <property type="match status" value="1"/>
</dbReference>
<dbReference type="InterPro" id="IPR027417">
    <property type="entry name" value="P-loop_NTPase"/>
</dbReference>
<dbReference type="EMBL" id="GL833124">
    <property type="protein sequence ID" value="EGB10504.1"/>
    <property type="molecule type" value="Genomic_DNA"/>
</dbReference>
<keyword evidence="4" id="KW-0999">Mitochondrion inner membrane</keyword>
<dbReference type="GO" id="GO:0007005">
    <property type="term" value="P:mitochondrion organization"/>
    <property type="evidence" value="ECO:0007669"/>
    <property type="project" value="TreeGrafter"/>
</dbReference>
<evidence type="ECO:0000256" key="5">
    <source>
        <dbReference type="ARBA" id="ARBA00022840"/>
    </source>
</evidence>
<dbReference type="OrthoDB" id="199596at2759"/>
<keyword evidence="7" id="KW-0496">Mitochondrion</keyword>
<dbReference type="GO" id="GO:0008270">
    <property type="term" value="F:zinc ion binding"/>
    <property type="evidence" value="ECO:0007669"/>
    <property type="project" value="TreeGrafter"/>
</dbReference>
<dbReference type="GeneID" id="20220304"/>
<proteinExistence type="predicted"/>
<evidence type="ECO:0000256" key="8">
    <source>
        <dbReference type="ARBA" id="ARBA00023136"/>
    </source>
</evidence>
<gene>
    <name evidence="11" type="ORF">AURANDRAFT_2711</name>
</gene>
<organism evidence="12">
    <name type="scientific">Aureococcus anophagefferens</name>
    <name type="common">Harmful bloom alga</name>
    <dbReference type="NCBI Taxonomy" id="44056"/>
    <lineage>
        <taxon>Eukaryota</taxon>
        <taxon>Sar</taxon>
        <taxon>Stramenopiles</taxon>
        <taxon>Ochrophyta</taxon>
        <taxon>Pelagophyceae</taxon>
        <taxon>Pelagomonadales</taxon>
        <taxon>Pelagomonadaceae</taxon>
        <taxon>Aureococcus</taxon>
    </lineage>
</organism>
<evidence type="ECO:0000256" key="1">
    <source>
        <dbReference type="ARBA" id="ARBA00004273"/>
    </source>
</evidence>
<keyword evidence="8" id="KW-0472">Membrane</keyword>